<sequence length="46" mass="5421">MMPRIWRTKRSPPAGGTKRFAPSRNVQCRRMSRQAVVQQHPCIPFR</sequence>
<evidence type="ECO:0000313" key="2">
    <source>
        <dbReference type="Proteomes" id="UP000515153"/>
    </source>
</evidence>
<dbReference type="AlphaFoldDB" id="A0A6P8B452"/>
<name>A0A6P8B452_PYRGI</name>
<feature type="region of interest" description="Disordered" evidence="1">
    <location>
        <begin position="1"/>
        <end position="27"/>
    </location>
</feature>
<dbReference type="Proteomes" id="UP000515153">
    <property type="component" value="Chromosome I"/>
</dbReference>
<gene>
    <name evidence="3" type="ORF">PgNI_05538</name>
</gene>
<reference evidence="3" key="3">
    <citation type="submission" date="2025-08" db="UniProtKB">
        <authorList>
            <consortium name="RefSeq"/>
        </authorList>
    </citation>
    <scope>IDENTIFICATION</scope>
    <source>
        <strain evidence="3">NI907</strain>
    </source>
</reference>
<evidence type="ECO:0000256" key="1">
    <source>
        <dbReference type="SAM" id="MobiDB-lite"/>
    </source>
</evidence>
<protein>
    <submittedName>
        <fullName evidence="3">Uncharacterized protein</fullName>
    </submittedName>
</protein>
<accession>A0A6P8B452</accession>
<evidence type="ECO:0000313" key="3">
    <source>
        <dbReference type="RefSeq" id="XP_030981915.1"/>
    </source>
</evidence>
<dbReference type="KEGG" id="pgri:PgNI_05538"/>
<dbReference type="GeneID" id="41960478"/>
<keyword evidence="2" id="KW-1185">Reference proteome</keyword>
<proteinExistence type="predicted"/>
<feature type="compositionally biased region" description="Basic residues" evidence="1">
    <location>
        <begin position="1"/>
        <end position="10"/>
    </location>
</feature>
<reference evidence="3" key="2">
    <citation type="submission" date="2019-10" db="EMBL/GenBank/DDBJ databases">
        <authorList>
            <consortium name="NCBI Genome Project"/>
        </authorList>
    </citation>
    <scope>NUCLEOTIDE SEQUENCE</scope>
    <source>
        <strain evidence="3">NI907</strain>
    </source>
</reference>
<reference evidence="2 3" key="1">
    <citation type="journal article" date="2019" name="Mol. Biol. Evol.">
        <title>Blast fungal genomes show frequent chromosomal changes, gene gains and losses, and effector gene turnover.</title>
        <authorList>
            <person name="Gomez Luciano L.B."/>
            <person name="Jason Tsai I."/>
            <person name="Chuma I."/>
            <person name="Tosa Y."/>
            <person name="Chen Y.H."/>
            <person name="Li J.Y."/>
            <person name="Li M.Y."/>
            <person name="Jade Lu M.Y."/>
            <person name="Nakayashiki H."/>
            <person name="Li W.H."/>
        </authorList>
    </citation>
    <scope>NUCLEOTIDE SEQUENCE [LARGE SCALE GENOMIC DNA]</scope>
    <source>
        <strain evidence="2 3">NI907</strain>
    </source>
</reference>
<dbReference type="RefSeq" id="XP_030981915.1">
    <property type="nucleotide sequence ID" value="XM_031125569.1"/>
</dbReference>
<organism evidence="2 3">
    <name type="scientific">Pyricularia grisea</name>
    <name type="common">Crabgrass-specific blast fungus</name>
    <name type="synonym">Magnaporthe grisea</name>
    <dbReference type="NCBI Taxonomy" id="148305"/>
    <lineage>
        <taxon>Eukaryota</taxon>
        <taxon>Fungi</taxon>
        <taxon>Dikarya</taxon>
        <taxon>Ascomycota</taxon>
        <taxon>Pezizomycotina</taxon>
        <taxon>Sordariomycetes</taxon>
        <taxon>Sordariomycetidae</taxon>
        <taxon>Magnaporthales</taxon>
        <taxon>Pyriculariaceae</taxon>
        <taxon>Pyricularia</taxon>
    </lineage>
</organism>